<feature type="region of interest" description="Disordered" evidence="1">
    <location>
        <begin position="121"/>
        <end position="163"/>
    </location>
</feature>
<sequence>MASKAPIISRCAPRHAHRRRHRADRRQAARGPHLEALLTVLPSLPRPALARLVQKAIDRMDQMDGDADLENATNLEDDFSLTKGAVLSFDCGPGCPIADAGGQCDEDEINTAFGNGDFEAEGGAGCPISDPGGGNVEDADQINEAPPYTGPLDPSIPWPPRCA</sequence>
<dbReference type="Proteomes" id="UP000291572">
    <property type="component" value="Unassembled WGS sequence"/>
</dbReference>
<proteinExistence type="predicted"/>
<feature type="compositionally biased region" description="Pro residues" evidence="1">
    <location>
        <begin position="154"/>
        <end position="163"/>
    </location>
</feature>
<organism evidence="2 3">
    <name type="scientific">Sphingobium cupriresistens</name>
    <dbReference type="NCBI Taxonomy" id="1132417"/>
    <lineage>
        <taxon>Bacteria</taxon>
        <taxon>Pseudomonadati</taxon>
        <taxon>Pseudomonadota</taxon>
        <taxon>Alphaproteobacteria</taxon>
        <taxon>Sphingomonadales</taxon>
        <taxon>Sphingomonadaceae</taxon>
        <taxon>Sphingobium</taxon>
    </lineage>
</organism>
<feature type="compositionally biased region" description="Basic residues" evidence="1">
    <location>
        <begin position="12"/>
        <end position="24"/>
    </location>
</feature>
<name>A0A8G2DY33_9SPHN</name>
<evidence type="ECO:0000313" key="2">
    <source>
        <dbReference type="EMBL" id="RYM11015.1"/>
    </source>
</evidence>
<gene>
    <name evidence="2" type="ORF">EWH12_09920</name>
</gene>
<evidence type="ECO:0000313" key="3">
    <source>
        <dbReference type="Proteomes" id="UP000291572"/>
    </source>
</evidence>
<feature type="region of interest" description="Disordered" evidence="1">
    <location>
        <begin position="1"/>
        <end position="30"/>
    </location>
</feature>
<accession>A0A8G2DY33</accession>
<protein>
    <submittedName>
        <fullName evidence="2">Uncharacterized protein</fullName>
    </submittedName>
</protein>
<dbReference type="EMBL" id="SEOO01000014">
    <property type="protein sequence ID" value="RYM11015.1"/>
    <property type="molecule type" value="Genomic_DNA"/>
</dbReference>
<reference evidence="2 3" key="1">
    <citation type="submission" date="2019-02" db="EMBL/GenBank/DDBJ databases">
        <authorList>
            <person name="Feng G."/>
        </authorList>
    </citation>
    <scope>NUCLEOTIDE SEQUENCE [LARGE SCALE GENOMIC DNA]</scope>
    <source>
        <strain evidence="2 3">CCTCC AB 2011146</strain>
    </source>
</reference>
<evidence type="ECO:0000256" key="1">
    <source>
        <dbReference type="SAM" id="MobiDB-lite"/>
    </source>
</evidence>
<comment type="caution">
    <text evidence="2">The sequence shown here is derived from an EMBL/GenBank/DDBJ whole genome shotgun (WGS) entry which is preliminary data.</text>
</comment>
<dbReference type="AlphaFoldDB" id="A0A8G2DY33"/>
<dbReference type="OrthoDB" id="7478671at2"/>